<evidence type="ECO:0000256" key="1">
    <source>
        <dbReference type="SAM" id="MobiDB-lite"/>
    </source>
</evidence>
<accession>Q8YHU7</accession>
<evidence type="ECO:0000259" key="2">
    <source>
        <dbReference type="Pfam" id="PF05099"/>
    </source>
</evidence>
<organism evidence="3 4">
    <name type="scientific">Brucella melitensis biotype 1 (strain ATCC 23456 / CCUG 17765 / NCTC 10094 / 16M)</name>
    <dbReference type="NCBI Taxonomy" id="224914"/>
    <lineage>
        <taxon>Bacteria</taxon>
        <taxon>Pseudomonadati</taxon>
        <taxon>Pseudomonadota</taxon>
        <taxon>Alphaproteobacteria</taxon>
        <taxon>Hyphomicrobiales</taxon>
        <taxon>Brucellaceae</taxon>
        <taxon>Brucella/Ochrobactrum group</taxon>
        <taxon>Brucella</taxon>
    </lineage>
</organism>
<keyword evidence="4" id="KW-1185">Reference proteome</keyword>
<dbReference type="PIR" id="AE3339">
    <property type="entry name" value="AE3339"/>
</dbReference>
<dbReference type="InterPro" id="IPR029024">
    <property type="entry name" value="TerB-like"/>
</dbReference>
<dbReference type="Proteomes" id="UP000000419">
    <property type="component" value="Chromosome I"/>
</dbReference>
<name>Q8YHU7_BRUME</name>
<sequence>MVAEDEPNSPCSLFVPSASTGGIPSQKQGRNGNHAAATGDGIDNAGNESGSRQEQGKRIEKFRHRGSPSERLAHHRAEVFNTLEWGLTKLADSTAGRLSCGVRGGIHDNVSRNSRGSMSESIFERISPFLSKKNAVQRVAEDPALASELLLLLHVVVADGNQHPAEIAAFKEIAANNFGIPPEELPEVAEYLKDFGYETTTKQAANMLAEMAPERRLALLSDLMKIACSDHRLDRSETTMIQRIANTLGIKPEELHKVRQASSCG</sequence>
<reference evidence="3 4" key="1">
    <citation type="journal article" date="2002" name="Proc. Natl. Acad. Sci. U.S.A.">
        <title>The genome sequence of the facultative intracellular pathogen Brucella melitensis.</title>
        <authorList>
            <person name="DelVecchio V.G."/>
            <person name="Kapatral V."/>
            <person name="Redkar R.J."/>
            <person name="Patra G."/>
            <person name="Mujer C."/>
            <person name="Los T."/>
            <person name="Ivanova N."/>
            <person name="Anderson I."/>
            <person name="Bhattacharyya A."/>
            <person name="Lykidis A."/>
            <person name="Reznik G."/>
            <person name="Jablonski L."/>
            <person name="Larsen N."/>
            <person name="D'Souza M."/>
            <person name="Bernal A."/>
            <person name="Mazur M."/>
            <person name="Goltsman E."/>
            <person name="Selkov E."/>
            <person name="Elzer P.H."/>
            <person name="Hagius S."/>
            <person name="O'Callaghan D."/>
            <person name="Letesson J.J."/>
            <person name="Haselkorn R."/>
            <person name="Kyrpides N."/>
            <person name="Overbeek R."/>
        </authorList>
    </citation>
    <scope>NUCLEOTIDE SEQUENCE [LARGE SCALE GENOMIC DNA]</scope>
    <source>
        <strain evidence="4">ATCC 23456 / CCUG 17765 / NCTC 10094 / 16M</strain>
    </source>
</reference>
<dbReference type="KEGG" id="bme:BMEI0699"/>
<feature type="compositionally biased region" description="Polar residues" evidence="1">
    <location>
        <begin position="17"/>
        <end position="31"/>
    </location>
</feature>
<dbReference type="Gene3D" id="1.10.3680.10">
    <property type="entry name" value="TerB-like"/>
    <property type="match status" value="1"/>
</dbReference>
<dbReference type="EMBL" id="AE008917">
    <property type="protein sequence ID" value="AAL51880.1"/>
    <property type="molecule type" value="Genomic_DNA"/>
</dbReference>
<protein>
    <recommendedName>
        <fullName evidence="2">Co-chaperone DjlA N-terminal domain-containing protein</fullName>
    </recommendedName>
</protein>
<dbReference type="eggNOG" id="COG4103">
    <property type="taxonomic scope" value="Bacteria"/>
</dbReference>
<dbReference type="SUPFAM" id="SSF158682">
    <property type="entry name" value="TerB-like"/>
    <property type="match status" value="1"/>
</dbReference>
<evidence type="ECO:0000313" key="4">
    <source>
        <dbReference type="Proteomes" id="UP000000419"/>
    </source>
</evidence>
<dbReference type="InterPro" id="IPR007791">
    <property type="entry name" value="DjlA_N"/>
</dbReference>
<feature type="domain" description="Co-chaperone DjlA N-terminal" evidence="2">
    <location>
        <begin position="150"/>
        <end position="260"/>
    </location>
</feature>
<proteinExistence type="predicted"/>
<evidence type="ECO:0000313" key="3">
    <source>
        <dbReference type="EMBL" id="AAL51880.1"/>
    </source>
</evidence>
<dbReference type="CDD" id="cd07177">
    <property type="entry name" value="terB_like"/>
    <property type="match status" value="1"/>
</dbReference>
<feature type="region of interest" description="Disordered" evidence="1">
    <location>
        <begin position="1"/>
        <end position="58"/>
    </location>
</feature>
<dbReference type="Pfam" id="PF05099">
    <property type="entry name" value="TerB"/>
    <property type="match status" value="1"/>
</dbReference>
<dbReference type="AlphaFoldDB" id="Q8YHU7"/>
<gene>
    <name evidence="3" type="ordered locus">BMEI0699</name>
</gene>